<dbReference type="EMBL" id="JALDAX010000003">
    <property type="protein sequence ID" value="MCI3240235.1"/>
    <property type="molecule type" value="Genomic_DNA"/>
</dbReference>
<accession>A0ABS9XE25</accession>
<name>A0ABS9XE25_9ACTN</name>
<gene>
    <name evidence="1" type="ORF">MQN93_10925</name>
</gene>
<evidence type="ECO:0000313" key="2">
    <source>
        <dbReference type="Proteomes" id="UP001165270"/>
    </source>
</evidence>
<comment type="caution">
    <text evidence="1">The sequence shown here is derived from an EMBL/GenBank/DDBJ whole genome shotgun (WGS) entry which is preliminary data.</text>
</comment>
<evidence type="ECO:0000313" key="1">
    <source>
        <dbReference type="EMBL" id="MCI3240235.1"/>
    </source>
</evidence>
<proteinExistence type="predicted"/>
<keyword evidence="2" id="KW-1185">Reference proteome</keyword>
<dbReference type="Proteomes" id="UP001165270">
    <property type="component" value="Unassembled WGS sequence"/>
</dbReference>
<reference evidence="1" key="1">
    <citation type="submission" date="2022-03" db="EMBL/GenBank/DDBJ databases">
        <title>Streptomyces 7R015 and 7R016 isolated from Barleria lupulina in Thailand.</title>
        <authorList>
            <person name="Kanchanasin P."/>
            <person name="Phongsopitanun W."/>
            <person name="Tanasupawat S."/>
        </authorList>
    </citation>
    <scope>NUCLEOTIDE SEQUENCE</scope>
    <source>
        <strain evidence="1">7R016</strain>
    </source>
</reference>
<sequence>MPVTVPTLDEVRAWPATVSVPKAATALGISKSYLHDLIKRNESPVKVLPLDGRHRVITASLVRLLEAA</sequence>
<dbReference type="RefSeq" id="WP_242709304.1">
    <property type="nucleotide sequence ID" value="NZ_JALDAX010000003.1"/>
</dbReference>
<protein>
    <submittedName>
        <fullName evidence="1">Helix-turn-helix domain-containing protein</fullName>
    </submittedName>
</protein>
<organism evidence="1 2">
    <name type="scientific">Streptomyces spinosisporus</name>
    <dbReference type="NCBI Taxonomy" id="2927582"/>
    <lineage>
        <taxon>Bacteria</taxon>
        <taxon>Bacillati</taxon>
        <taxon>Actinomycetota</taxon>
        <taxon>Actinomycetes</taxon>
        <taxon>Kitasatosporales</taxon>
        <taxon>Streptomycetaceae</taxon>
        <taxon>Streptomyces</taxon>
    </lineage>
</organism>